<proteinExistence type="predicted"/>
<evidence type="ECO:0000256" key="2">
    <source>
        <dbReference type="SAM" id="SignalP"/>
    </source>
</evidence>
<dbReference type="InterPro" id="IPR026341">
    <property type="entry name" value="T9SS_type_B"/>
</dbReference>
<dbReference type="AlphaFoldDB" id="A0A4Q1D0Z5"/>
<organism evidence="4 5">
    <name type="scientific">Filimonas effusa</name>
    <dbReference type="NCBI Taxonomy" id="2508721"/>
    <lineage>
        <taxon>Bacteria</taxon>
        <taxon>Pseudomonadati</taxon>
        <taxon>Bacteroidota</taxon>
        <taxon>Chitinophagia</taxon>
        <taxon>Chitinophagales</taxon>
        <taxon>Chitinophagaceae</taxon>
        <taxon>Filimonas</taxon>
    </lineage>
</organism>
<feature type="region of interest" description="Disordered" evidence="1">
    <location>
        <begin position="212"/>
        <end position="231"/>
    </location>
</feature>
<dbReference type="InterPro" id="IPR013783">
    <property type="entry name" value="Ig-like_fold"/>
</dbReference>
<dbReference type="InterPro" id="IPR000601">
    <property type="entry name" value="PKD_dom"/>
</dbReference>
<sequence length="873" mass="94085">MKILILVLVLSFAATPLMANHLKGGWISYEYLGPGAASNTSNYSITINQYLDCNSTQQQIDQEVFLGIYNLDNNSLLQTLTVTRTATSIDTKLSFSPCINPVPTICYRIDKFTTTVTLPNNTNGYTLTVQRCCRIAGIVNVSNSSAVGVSYTNTIPGTVNGQGYYNNNSPVFAQRDTAVICYNSPFTFDFSATDIDGDSLVYRFTEGIIGGGQGNNQAKPNPPSGPPYGSVPYNGGFSGLSPLGAAVGINPTTGIISGKAPSQTGDYVVAVEVEEYRNGVKIGATRKEIHITVANCSLAAAVLDPEYISCDSYTNTFFNQSTNSNIASYLWDFGTGNPLDTSHAPTPTYTYKDTGVFTVKLKVTATGGCTDSTTTRVRVFPGFAADFNINGSCFQNPYTFGDATTTSYGVVDSWRWNFGDPATLADTSRLKNPQYKYGSPLSNISISLIATNSKGCIDTVTKTYSVLDKPLISLPFRDTLICSIDTLYLKATSSANATFAWTPGPYIRNASSATPYVFPKDTTTYVVNVNDNGCINSDSVKVNVLQAISVQLRPDTTICRTDSINLRPESHGLNFVWSPAAGLNNANIKYPTAAPLNDITYNVLARLGNCTANGAIRVKVVPYPTVVASQDTTLCFAQTVQLHAATVAAKHTWSPAASMLYTNTLHPLAGPQRTTTYVISVTDTLGCPKPVSDSILVTVIPQVKAFAGNDTAIVSGQPLQLNATGGTTYRWTPDIGINNRTLANPVVSLGEGIDSLVYTVRAFTPEGCYGDDDIKVVVFSTQPDIFVPTAFTPNADGKNDILRPILVGMKRLDFFRIYNRWGQLLFNTSEIGRGWDGTYEGSKQGSGTYVFVTQAVNYKDELVEKKGTIVLIR</sequence>
<keyword evidence="5" id="KW-1185">Reference proteome</keyword>
<evidence type="ECO:0000259" key="3">
    <source>
        <dbReference type="PROSITE" id="PS50093"/>
    </source>
</evidence>
<dbReference type="OrthoDB" id="1490014at2"/>
<gene>
    <name evidence="4" type="ORF">ESB13_20920</name>
</gene>
<dbReference type="InterPro" id="IPR035986">
    <property type="entry name" value="PKD_dom_sf"/>
</dbReference>
<keyword evidence="2" id="KW-0732">Signal</keyword>
<dbReference type="SUPFAM" id="SSF49299">
    <property type="entry name" value="PKD domain"/>
    <property type="match status" value="2"/>
</dbReference>
<accession>A0A4Q1D0Z5</accession>
<dbReference type="EMBL" id="SDHZ01000004">
    <property type="protein sequence ID" value="RXK81399.1"/>
    <property type="molecule type" value="Genomic_DNA"/>
</dbReference>
<dbReference type="Gene3D" id="2.60.40.10">
    <property type="entry name" value="Immunoglobulins"/>
    <property type="match status" value="2"/>
</dbReference>
<dbReference type="RefSeq" id="WP_129005650.1">
    <property type="nucleotide sequence ID" value="NZ_SDHZ01000004.1"/>
</dbReference>
<dbReference type="PROSITE" id="PS50093">
    <property type="entry name" value="PKD"/>
    <property type="match status" value="1"/>
</dbReference>
<dbReference type="CDD" id="cd00146">
    <property type="entry name" value="PKD"/>
    <property type="match status" value="2"/>
</dbReference>
<dbReference type="Pfam" id="PF18911">
    <property type="entry name" value="PKD_4"/>
    <property type="match status" value="1"/>
</dbReference>
<dbReference type="Pfam" id="PF13585">
    <property type="entry name" value="CHU_C"/>
    <property type="match status" value="1"/>
</dbReference>
<dbReference type="InterPro" id="IPR022409">
    <property type="entry name" value="PKD/Chitinase_dom"/>
</dbReference>
<dbReference type="NCBIfam" id="TIGR04131">
    <property type="entry name" value="Bac_Flav_CTERM"/>
    <property type="match status" value="1"/>
</dbReference>
<feature type="signal peptide" evidence="2">
    <location>
        <begin position="1"/>
        <end position="19"/>
    </location>
</feature>
<name>A0A4Q1D0Z5_9BACT</name>
<evidence type="ECO:0000313" key="4">
    <source>
        <dbReference type="EMBL" id="RXK81399.1"/>
    </source>
</evidence>
<protein>
    <submittedName>
        <fullName evidence="4">T9SS type B sorting domain-containing protein</fullName>
    </submittedName>
</protein>
<feature type="chain" id="PRO_5020461614" evidence="2">
    <location>
        <begin position="20"/>
        <end position="873"/>
    </location>
</feature>
<feature type="domain" description="PKD" evidence="3">
    <location>
        <begin position="316"/>
        <end position="379"/>
    </location>
</feature>
<comment type="caution">
    <text evidence="4">The sequence shown here is derived from an EMBL/GenBank/DDBJ whole genome shotgun (WGS) entry which is preliminary data.</text>
</comment>
<reference evidence="4 5" key="1">
    <citation type="submission" date="2019-01" db="EMBL/GenBank/DDBJ databases">
        <title>Filimonas sp. strain TTM-71.</title>
        <authorList>
            <person name="Chen W.-M."/>
        </authorList>
    </citation>
    <scope>NUCLEOTIDE SEQUENCE [LARGE SCALE GENOMIC DNA]</scope>
    <source>
        <strain evidence="4 5">TTM-71</strain>
    </source>
</reference>
<dbReference type="SMART" id="SM00089">
    <property type="entry name" value="PKD"/>
    <property type="match status" value="2"/>
</dbReference>
<evidence type="ECO:0000256" key="1">
    <source>
        <dbReference type="SAM" id="MobiDB-lite"/>
    </source>
</evidence>
<evidence type="ECO:0000313" key="5">
    <source>
        <dbReference type="Proteomes" id="UP000290545"/>
    </source>
</evidence>
<dbReference type="Proteomes" id="UP000290545">
    <property type="component" value="Unassembled WGS sequence"/>
</dbReference>